<proteinExistence type="predicted"/>
<protein>
    <submittedName>
        <fullName evidence="2">Uncharacterized protein</fullName>
    </submittedName>
</protein>
<dbReference type="Gene3D" id="3.30.559.10">
    <property type="entry name" value="Chloramphenicol acetyltransferase-like domain"/>
    <property type="match status" value="2"/>
</dbReference>
<dbReference type="InterPro" id="IPR051283">
    <property type="entry name" value="Sec_Metabolite_Acyltrans"/>
</dbReference>
<dbReference type="InterPro" id="IPR023213">
    <property type="entry name" value="CAT-like_dom_sf"/>
</dbReference>
<dbReference type="PANTHER" id="PTHR31896:SF12">
    <property type="entry name" value="HXXXD-TYPE ACYL-TRANSFERASE FAMILY PROTEIN"/>
    <property type="match status" value="1"/>
</dbReference>
<organism evidence="2 3">
    <name type="scientific">Carnegiea gigantea</name>
    <dbReference type="NCBI Taxonomy" id="171969"/>
    <lineage>
        <taxon>Eukaryota</taxon>
        <taxon>Viridiplantae</taxon>
        <taxon>Streptophyta</taxon>
        <taxon>Embryophyta</taxon>
        <taxon>Tracheophyta</taxon>
        <taxon>Spermatophyta</taxon>
        <taxon>Magnoliopsida</taxon>
        <taxon>eudicotyledons</taxon>
        <taxon>Gunneridae</taxon>
        <taxon>Pentapetalae</taxon>
        <taxon>Caryophyllales</taxon>
        <taxon>Cactineae</taxon>
        <taxon>Cactaceae</taxon>
        <taxon>Cactoideae</taxon>
        <taxon>Echinocereeae</taxon>
        <taxon>Carnegiea</taxon>
    </lineage>
</organism>
<gene>
    <name evidence="2" type="ORF">Cgig2_002884</name>
</gene>
<dbReference type="OrthoDB" id="1862401at2759"/>
<dbReference type="Pfam" id="PF02458">
    <property type="entry name" value="Transferase"/>
    <property type="match status" value="1"/>
</dbReference>
<dbReference type="AlphaFoldDB" id="A0A9Q1KNY5"/>
<evidence type="ECO:0000313" key="3">
    <source>
        <dbReference type="Proteomes" id="UP001153076"/>
    </source>
</evidence>
<dbReference type="Proteomes" id="UP001153076">
    <property type="component" value="Unassembled WGS sequence"/>
</dbReference>
<accession>A0A9Q1KNY5</accession>
<dbReference type="EMBL" id="JAKOGI010000051">
    <property type="protein sequence ID" value="KAJ8446722.1"/>
    <property type="molecule type" value="Genomic_DNA"/>
</dbReference>
<dbReference type="PANTHER" id="PTHR31896">
    <property type="entry name" value="FAMILY REGULATORY PROTEIN, PUTATIVE (AFU_ORTHOLOGUE AFUA_3G14730)-RELATED"/>
    <property type="match status" value="1"/>
</dbReference>
<name>A0A9Q1KNY5_9CARY</name>
<dbReference type="GO" id="GO:0016740">
    <property type="term" value="F:transferase activity"/>
    <property type="evidence" value="ECO:0007669"/>
    <property type="project" value="UniProtKB-KW"/>
</dbReference>
<keyword evidence="1" id="KW-0808">Transferase</keyword>
<comment type="caution">
    <text evidence="2">The sequence shown here is derived from an EMBL/GenBank/DDBJ whole genome shotgun (WGS) entry which is preliminary data.</text>
</comment>
<sequence>MENHLANSQVKLISECMIKPENEIEQSKHPHYLLGPGDLLHLSTQYMQFGLLYTKPSTFNIHCDLLERLKHAVSHALVYYYPLAGRLATVKYEDEHACRIYRLEHAVSHALVYYYPVDGRLATVKYEDEHACRIYVDCHNGPEARFIHVSSVGGGVSVASIVSYSPLALPIVRSFFDLGEKAVTELVDRVFIGFTVNHALVDGTSFWKFTNILSEIFKSISNHNLENVVISQAPIFEPIYPYGYGPIIKLPYLDPDEFLTRFNMQLQLSERFFHFSPASLAK</sequence>
<evidence type="ECO:0000313" key="2">
    <source>
        <dbReference type="EMBL" id="KAJ8446722.1"/>
    </source>
</evidence>
<reference evidence="2" key="1">
    <citation type="submission" date="2022-04" db="EMBL/GenBank/DDBJ databases">
        <title>Carnegiea gigantea Genome sequencing and assembly v2.</title>
        <authorList>
            <person name="Copetti D."/>
            <person name="Sanderson M.J."/>
            <person name="Burquez A."/>
            <person name="Wojciechowski M.F."/>
        </authorList>
    </citation>
    <scope>NUCLEOTIDE SEQUENCE</scope>
    <source>
        <strain evidence="2">SGP5-SGP5p</strain>
        <tissue evidence="2">Aerial part</tissue>
    </source>
</reference>
<keyword evidence="3" id="KW-1185">Reference proteome</keyword>
<evidence type="ECO:0000256" key="1">
    <source>
        <dbReference type="ARBA" id="ARBA00022679"/>
    </source>
</evidence>